<reference evidence="3 6" key="2">
    <citation type="submission" date="2019-07" db="EMBL/GenBank/DDBJ databases">
        <title>Whole genome shotgun sequence of Halomonas cupida NBRC 102219.</title>
        <authorList>
            <person name="Hosoyama A."/>
            <person name="Uohara A."/>
            <person name="Ohji S."/>
            <person name="Ichikawa N."/>
        </authorList>
    </citation>
    <scope>NUCLEOTIDE SEQUENCE [LARGE SCALE GENOMIC DNA]</scope>
    <source>
        <strain evidence="3 6">NBRC 102219</strain>
    </source>
</reference>
<dbReference type="PANTHER" id="PTHR46797:SF1">
    <property type="entry name" value="METHYLPHOSPHONATE SYNTHASE"/>
    <property type="match status" value="1"/>
</dbReference>
<dbReference type="Proteomes" id="UP000184123">
    <property type="component" value="Unassembled WGS sequence"/>
</dbReference>
<dbReference type="Gene3D" id="2.60.120.10">
    <property type="entry name" value="Jelly Rolls"/>
    <property type="match status" value="1"/>
</dbReference>
<dbReference type="InterPro" id="IPR011051">
    <property type="entry name" value="RmlC_Cupin_sf"/>
</dbReference>
<evidence type="ECO:0000313" key="6">
    <source>
        <dbReference type="Proteomes" id="UP000321726"/>
    </source>
</evidence>
<dbReference type="Pfam" id="PF01381">
    <property type="entry name" value="HTH_3"/>
    <property type="match status" value="1"/>
</dbReference>
<dbReference type="AlphaFoldDB" id="A0A1M7LCD4"/>
<dbReference type="Proteomes" id="UP000321726">
    <property type="component" value="Unassembled WGS sequence"/>
</dbReference>
<dbReference type="PROSITE" id="PS50943">
    <property type="entry name" value="HTH_CROC1"/>
    <property type="match status" value="1"/>
</dbReference>
<gene>
    <name evidence="3" type="ORF">HCU01_31670</name>
    <name evidence="4" type="ORF">SAMN05660971_03796</name>
</gene>
<evidence type="ECO:0000256" key="1">
    <source>
        <dbReference type="ARBA" id="ARBA00023125"/>
    </source>
</evidence>
<accession>A0A1M7LCD4</accession>
<dbReference type="SUPFAM" id="SSF51182">
    <property type="entry name" value="RmlC-like cupins"/>
    <property type="match status" value="1"/>
</dbReference>
<proteinExistence type="predicted"/>
<dbReference type="SMART" id="SM00530">
    <property type="entry name" value="HTH_XRE"/>
    <property type="match status" value="1"/>
</dbReference>
<dbReference type="STRING" id="44933.SAMN05660971_03796"/>
<dbReference type="InterPro" id="IPR010982">
    <property type="entry name" value="Lambda_DNA-bd_dom_sf"/>
</dbReference>
<keyword evidence="1" id="KW-0238">DNA-binding</keyword>
<evidence type="ECO:0000313" key="5">
    <source>
        <dbReference type="Proteomes" id="UP000184123"/>
    </source>
</evidence>
<dbReference type="PANTHER" id="PTHR46797">
    <property type="entry name" value="HTH-TYPE TRANSCRIPTIONAL REGULATOR"/>
    <property type="match status" value="1"/>
</dbReference>
<dbReference type="RefSeq" id="WP_073436777.1">
    <property type="nucleotide sequence ID" value="NZ_BJXU01000131.1"/>
</dbReference>
<dbReference type="OrthoDB" id="9792093at2"/>
<evidence type="ECO:0000313" key="4">
    <source>
        <dbReference type="EMBL" id="SHM75662.1"/>
    </source>
</evidence>
<dbReference type="InterPro" id="IPR050807">
    <property type="entry name" value="TransReg_Diox_bact_type"/>
</dbReference>
<dbReference type="InterPro" id="IPR014710">
    <property type="entry name" value="RmlC-like_jellyroll"/>
</dbReference>
<dbReference type="GO" id="GO:0003700">
    <property type="term" value="F:DNA-binding transcription factor activity"/>
    <property type="evidence" value="ECO:0007669"/>
    <property type="project" value="TreeGrafter"/>
</dbReference>
<protein>
    <submittedName>
        <fullName evidence="4">Transcriptional regulator, XRE family with cupin sensor</fullName>
    </submittedName>
    <submittedName>
        <fullName evidence="3">XRE family transcriptional regulator</fullName>
    </submittedName>
</protein>
<organism evidence="4 5">
    <name type="scientific">Halomonas cupida</name>
    <dbReference type="NCBI Taxonomy" id="44933"/>
    <lineage>
        <taxon>Bacteria</taxon>
        <taxon>Pseudomonadati</taxon>
        <taxon>Pseudomonadota</taxon>
        <taxon>Gammaproteobacteria</taxon>
        <taxon>Oceanospirillales</taxon>
        <taxon>Halomonadaceae</taxon>
        <taxon>Halomonas</taxon>
    </lineage>
</organism>
<dbReference type="EMBL" id="FRCA01000012">
    <property type="protein sequence ID" value="SHM75662.1"/>
    <property type="molecule type" value="Genomic_DNA"/>
</dbReference>
<feature type="domain" description="HTH cro/C1-type" evidence="2">
    <location>
        <begin position="13"/>
        <end position="67"/>
    </location>
</feature>
<name>A0A1M7LCD4_9GAMM</name>
<dbReference type="InterPro" id="IPR001387">
    <property type="entry name" value="Cro/C1-type_HTH"/>
</dbReference>
<keyword evidence="6" id="KW-1185">Reference proteome</keyword>
<reference evidence="4 5" key="1">
    <citation type="submission" date="2016-11" db="EMBL/GenBank/DDBJ databases">
        <authorList>
            <person name="Jaros S."/>
            <person name="Januszkiewicz K."/>
            <person name="Wedrychowicz H."/>
        </authorList>
    </citation>
    <scope>NUCLEOTIDE SEQUENCE [LARGE SCALE GENOMIC DNA]</scope>
    <source>
        <strain evidence="4 5">DSM 4740</strain>
    </source>
</reference>
<dbReference type="Gene3D" id="1.10.260.40">
    <property type="entry name" value="lambda repressor-like DNA-binding domains"/>
    <property type="match status" value="1"/>
</dbReference>
<dbReference type="EMBL" id="BJXU01000131">
    <property type="protein sequence ID" value="GEN25218.1"/>
    <property type="molecule type" value="Genomic_DNA"/>
</dbReference>
<dbReference type="CDD" id="cd00093">
    <property type="entry name" value="HTH_XRE"/>
    <property type="match status" value="1"/>
</dbReference>
<dbReference type="GO" id="GO:0005829">
    <property type="term" value="C:cytosol"/>
    <property type="evidence" value="ECO:0007669"/>
    <property type="project" value="TreeGrafter"/>
</dbReference>
<dbReference type="GO" id="GO:0003677">
    <property type="term" value="F:DNA binding"/>
    <property type="evidence" value="ECO:0007669"/>
    <property type="project" value="UniProtKB-KW"/>
</dbReference>
<evidence type="ECO:0000259" key="2">
    <source>
        <dbReference type="PROSITE" id="PS50943"/>
    </source>
</evidence>
<evidence type="ECO:0000313" key="3">
    <source>
        <dbReference type="EMBL" id="GEN25218.1"/>
    </source>
</evidence>
<sequence>MDRISLNTLGQHLQHLRTARGWSLSYLASEAGIAKSNLSRLEQGNGNPTLDTLWRLAVQLEVPFGTLVAPVTAPLDEEGVQVQLLDQGRDTPPVDAYWMRCAPWTERRAEAHTPGARENITVISGHLVVGPVDNMQIVSTGQSTSFAADQAHCYRTEESWATLLMTIVYSGGEEPHP</sequence>
<dbReference type="SUPFAM" id="SSF47413">
    <property type="entry name" value="lambda repressor-like DNA-binding domains"/>
    <property type="match status" value="1"/>
</dbReference>